<dbReference type="Gene3D" id="2.60.40.790">
    <property type="match status" value="1"/>
</dbReference>
<evidence type="ECO:0000256" key="1">
    <source>
        <dbReference type="PROSITE-ProRule" id="PRU00285"/>
    </source>
</evidence>
<reference evidence="4 5" key="1">
    <citation type="journal article" date="2016" name="Nat. Commun.">
        <title>Thousands of microbial genomes shed light on interconnected biogeochemical processes in an aquifer system.</title>
        <authorList>
            <person name="Anantharaman K."/>
            <person name="Brown C.T."/>
            <person name="Hug L.A."/>
            <person name="Sharon I."/>
            <person name="Castelle C.J."/>
            <person name="Probst A.J."/>
            <person name="Thomas B.C."/>
            <person name="Singh A."/>
            <person name="Wilkins M.J."/>
            <person name="Karaoz U."/>
            <person name="Brodie E.L."/>
            <person name="Williams K.H."/>
            <person name="Hubbard S.S."/>
            <person name="Banfield J.F."/>
        </authorList>
    </citation>
    <scope>NUCLEOTIDE SEQUENCE [LARGE SCALE GENOMIC DNA]</scope>
</reference>
<organism evidence="4 5">
    <name type="scientific">Candidatus Magasanikbacteria bacterium RIFCSPLOWO2_02_FULL_44_11</name>
    <dbReference type="NCBI Taxonomy" id="1798689"/>
    <lineage>
        <taxon>Bacteria</taxon>
        <taxon>Candidatus Magasanikiibacteriota</taxon>
    </lineage>
</organism>
<gene>
    <name evidence="4" type="ORF">A3I29_01090</name>
</gene>
<dbReference type="SUPFAM" id="SSF49764">
    <property type="entry name" value="HSP20-like chaperones"/>
    <property type="match status" value="1"/>
</dbReference>
<evidence type="ECO:0000259" key="3">
    <source>
        <dbReference type="PROSITE" id="PS01031"/>
    </source>
</evidence>
<dbReference type="EMBL" id="MFQK01000035">
    <property type="protein sequence ID" value="OGH80691.1"/>
    <property type="molecule type" value="Genomic_DNA"/>
</dbReference>
<sequence length="141" mass="16211">MKNNMVFDNLLSRWQLSRFPSFFDEDQNWLMMPRDISGLSISEDNKGVYVEAAVPGINPDNIEVTYNRGVLWIRAEAEEEEKDKNKKYYRKSSRSFSYRVTVPGNVDESAEPNVVCKNGVVKAIFKKTESAEPRRIAVKKG</sequence>
<dbReference type="CDD" id="cd06464">
    <property type="entry name" value="ACD_sHsps-like"/>
    <property type="match status" value="1"/>
</dbReference>
<comment type="caution">
    <text evidence="4">The sequence shown here is derived from an EMBL/GenBank/DDBJ whole genome shotgun (WGS) entry which is preliminary data.</text>
</comment>
<dbReference type="Pfam" id="PF00011">
    <property type="entry name" value="HSP20"/>
    <property type="match status" value="1"/>
</dbReference>
<dbReference type="InterPro" id="IPR002068">
    <property type="entry name" value="A-crystallin/Hsp20_dom"/>
</dbReference>
<evidence type="ECO:0000313" key="5">
    <source>
        <dbReference type="Proteomes" id="UP000178726"/>
    </source>
</evidence>
<evidence type="ECO:0000313" key="4">
    <source>
        <dbReference type="EMBL" id="OGH80691.1"/>
    </source>
</evidence>
<proteinExistence type="inferred from homology"/>
<feature type="domain" description="SHSP" evidence="3">
    <location>
        <begin position="30"/>
        <end position="141"/>
    </location>
</feature>
<dbReference type="InterPro" id="IPR008978">
    <property type="entry name" value="HSP20-like_chaperone"/>
</dbReference>
<dbReference type="STRING" id="1798689.A3I29_01090"/>
<evidence type="ECO:0000256" key="2">
    <source>
        <dbReference type="RuleBase" id="RU003616"/>
    </source>
</evidence>
<accession>A0A1F6NA01</accession>
<dbReference type="AlphaFoldDB" id="A0A1F6NA01"/>
<dbReference type="PROSITE" id="PS01031">
    <property type="entry name" value="SHSP"/>
    <property type="match status" value="1"/>
</dbReference>
<protein>
    <recommendedName>
        <fullName evidence="3">SHSP domain-containing protein</fullName>
    </recommendedName>
</protein>
<comment type="similarity">
    <text evidence="1 2">Belongs to the small heat shock protein (HSP20) family.</text>
</comment>
<name>A0A1F6NA01_9BACT</name>
<dbReference type="Proteomes" id="UP000178726">
    <property type="component" value="Unassembled WGS sequence"/>
</dbReference>